<comment type="caution">
    <text evidence="2">The sequence shown here is derived from an EMBL/GenBank/DDBJ whole genome shotgun (WGS) entry which is preliminary data.</text>
</comment>
<feature type="domain" description="TehB/YeaR-like" evidence="1">
    <location>
        <begin position="6"/>
        <end position="80"/>
    </location>
</feature>
<dbReference type="OrthoDB" id="7282222at2"/>
<accession>A0A0A1WCS4</accession>
<dbReference type="EMBL" id="BBPI01000098">
    <property type="protein sequence ID" value="GAM02744.1"/>
    <property type="molecule type" value="Genomic_DNA"/>
</dbReference>
<dbReference type="AlphaFoldDB" id="A0A0A1WCS4"/>
<dbReference type="RefSeq" id="WP_010339208.1">
    <property type="nucleotide sequence ID" value="NZ_BBPI01000098.1"/>
</dbReference>
<keyword evidence="3" id="KW-1185">Reference proteome</keyword>
<gene>
    <name evidence="2" type="ORF">SP5_098_00200</name>
</gene>
<name>A0A0A1WCS4_9SPHN</name>
<dbReference type="Proteomes" id="UP000032305">
    <property type="component" value="Unassembled WGS sequence"/>
</dbReference>
<evidence type="ECO:0000313" key="2">
    <source>
        <dbReference type="EMBL" id="GAM02744.1"/>
    </source>
</evidence>
<evidence type="ECO:0000259" key="1">
    <source>
        <dbReference type="Pfam" id="PF09313"/>
    </source>
</evidence>
<organism evidence="2 3">
    <name type="scientific">Sphingomonas parapaucimobilis NBRC 15100</name>
    <dbReference type="NCBI Taxonomy" id="1219049"/>
    <lineage>
        <taxon>Bacteria</taxon>
        <taxon>Pseudomonadati</taxon>
        <taxon>Pseudomonadota</taxon>
        <taxon>Alphaproteobacteria</taxon>
        <taxon>Sphingomonadales</taxon>
        <taxon>Sphingomonadaceae</taxon>
        <taxon>Sphingomonas</taxon>
    </lineage>
</organism>
<dbReference type="InterPro" id="IPR014710">
    <property type="entry name" value="RmlC-like_jellyroll"/>
</dbReference>
<protein>
    <recommendedName>
        <fullName evidence="1">TehB/YeaR-like domain-containing protein</fullName>
    </recommendedName>
</protein>
<reference evidence="2 3" key="1">
    <citation type="submission" date="2014-11" db="EMBL/GenBank/DDBJ databases">
        <title>Whole genome shotgun sequence of Sphingomonas parapaucimobilis NBRC 15100.</title>
        <authorList>
            <person name="Katano-Makiyama Y."/>
            <person name="Hosoyama A."/>
            <person name="Hashimoto M."/>
            <person name="Hosoyama Y."/>
            <person name="Noguchi M."/>
            <person name="Numata M."/>
            <person name="Tsuchikane K."/>
            <person name="Hirakata S."/>
            <person name="Uohara A."/>
            <person name="Shimodaira J."/>
            <person name="Ohji S."/>
            <person name="Ichikawa N."/>
            <person name="Kimura A."/>
            <person name="Yamazoe A."/>
            <person name="Fujita N."/>
        </authorList>
    </citation>
    <scope>NUCLEOTIDE SEQUENCE [LARGE SCALE GENOMIC DNA]</scope>
    <source>
        <strain evidence="2 3">NBRC 15100</strain>
    </source>
</reference>
<dbReference type="SUPFAM" id="SSF51197">
    <property type="entry name" value="Clavaminate synthase-like"/>
    <property type="match status" value="1"/>
</dbReference>
<dbReference type="eggNOG" id="COG3615">
    <property type="taxonomic scope" value="Bacteria"/>
</dbReference>
<proteinExistence type="predicted"/>
<dbReference type="Pfam" id="PF09313">
    <property type="entry name" value="TehB-like"/>
    <property type="match status" value="1"/>
</dbReference>
<sequence length="89" mass="10043">MVIPYRSTPIFDEATLPAALRSEHRTKAGVWGVIRVIEGRLKLTYLDPASEVVLTPDRPGLILPEQPHFVEPLGAMRMQVDFYDQQPSL</sequence>
<dbReference type="Gene3D" id="2.60.120.10">
    <property type="entry name" value="Jelly Rolls"/>
    <property type="match status" value="1"/>
</dbReference>
<evidence type="ECO:0000313" key="3">
    <source>
        <dbReference type="Proteomes" id="UP000032305"/>
    </source>
</evidence>
<dbReference type="InterPro" id="IPR015392">
    <property type="entry name" value="TehB/YeaR-like_dom"/>
</dbReference>